<protein>
    <submittedName>
        <fullName evidence="3">GAF domain-containing protein</fullName>
    </submittedName>
</protein>
<evidence type="ECO:0000256" key="1">
    <source>
        <dbReference type="ARBA" id="ARBA00038454"/>
    </source>
</evidence>
<feature type="domain" description="GAF" evidence="2">
    <location>
        <begin position="46"/>
        <end position="141"/>
    </location>
</feature>
<reference evidence="3 4" key="1">
    <citation type="submission" date="2023-09" db="EMBL/GenBank/DDBJ databases">
        <authorList>
            <person name="Rey-Velasco X."/>
        </authorList>
    </citation>
    <scope>NUCLEOTIDE SEQUENCE [LARGE SCALE GENOMIC DNA]</scope>
    <source>
        <strain evidence="3 4">P117</strain>
    </source>
</reference>
<dbReference type="InterPro" id="IPR000614">
    <property type="entry name" value="FRMsr_CS"/>
</dbReference>
<gene>
    <name evidence="3" type="ORF">RM552_05100</name>
</gene>
<sequence length="153" mass="16715">MKNNIGNYEVILSHVKSLIADESDLVANMANISAILFTQMQGVNWAGFYFVKDNQLVLGPFQGQPACIRIPMGKGVCGTAALSKQTQIIKDVHQFEGHIACDVNSRSEIVIPIVKNDKVLAVLDIDSPDLDTFSKLDADCLIKVVNILVDTLE</sequence>
<evidence type="ECO:0000259" key="2">
    <source>
        <dbReference type="Pfam" id="PF13185"/>
    </source>
</evidence>
<dbReference type="SUPFAM" id="SSF55781">
    <property type="entry name" value="GAF domain-like"/>
    <property type="match status" value="1"/>
</dbReference>
<keyword evidence="4" id="KW-1185">Reference proteome</keyword>
<evidence type="ECO:0000313" key="3">
    <source>
        <dbReference type="EMBL" id="MDT0594213.1"/>
    </source>
</evidence>
<accession>A0ABU2ZNK7</accession>
<dbReference type="InterPro" id="IPR029016">
    <property type="entry name" value="GAF-like_dom_sf"/>
</dbReference>
<dbReference type="Proteomes" id="UP001253545">
    <property type="component" value="Unassembled WGS sequence"/>
</dbReference>
<evidence type="ECO:0000313" key="4">
    <source>
        <dbReference type="Proteomes" id="UP001253545"/>
    </source>
</evidence>
<dbReference type="Gene3D" id="3.30.450.40">
    <property type="match status" value="1"/>
</dbReference>
<dbReference type="EMBL" id="JAVRHX010000001">
    <property type="protein sequence ID" value="MDT0594213.1"/>
    <property type="molecule type" value="Genomic_DNA"/>
</dbReference>
<dbReference type="Pfam" id="PF13185">
    <property type="entry name" value="GAF_2"/>
    <property type="match status" value="1"/>
</dbReference>
<organism evidence="3 4">
    <name type="scientific">Glaciecola petra</name>
    <dbReference type="NCBI Taxonomy" id="3075602"/>
    <lineage>
        <taxon>Bacteria</taxon>
        <taxon>Pseudomonadati</taxon>
        <taxon>Pseudomonadota</taxon>
        <taxon>Gammaproteobacteria</taxon>
        <taxon>Alteromonadales</taxon>
        <taxon>Alteromonadaceae</taxon>
        <taxon>Glaciecola</taxon>
    </lineage>
</organism>
<proteinExistence type="inferred from homology"/>
<dbReference type="PANTHER" id="PTHR21021:SF15">
    <property type="entry name" value="FREE METHIONINE-R-SULFOXIDE REDUCTASE"/>
    <property type="match status" value="1"/>
</dbReference>
<dbReference type="RefSeq" id="WP_311367694.1">
    <property type="nucleotide sequence ID" value="NZ_JAVRHX010000001.1"/>
</dbReference>
<dbReference type="PROSITE" id="PS01320">
    <property type="entry name" value="UPF0067"/>
    <property type="match status" value="1"/>
</dbReference>
<comment type="similarity">
    <text evidence="1">Belongs to the free Met sulfoxide reductase family.</text>
</comment>
<dbReference type="PANTHER" id="PTHR21021">
    <property type="entry name" value="GAF/PUTATIVE CYTOSKELETAL PROTEIN"/>
    <property type="match status" value="1"/>
</dbReference>
<dbReference type="InterPro" id="IPR051330">
    <property type="entry name" value="Phosphatase_reg/MetRdx"/>
</dbReference>
<comment type="caution">
    <text evidence="3">The sequence shown here is derived from an EMBL/GenBank/DDBJ whole genome shotgun (WGS) entry which is preliminary data.</text>
</comment>
<name>A0ABU2ZNK7_9ALTE</name>
<dbReference type="InterPro" id="IPR003018">
    <property type="entry name" value="GAF"/>
</dbReference>